<gene>
    <name evidence="1" type="ORF">CSSPJE1EN1_LOCUS29092</name>
</gene>
<organism evidence="1 2">
    <name type="scientific">Sphagnum jensenii</name>
    <dbReference type="NCBI Taxonomy" id="128206"/>
    <lineage>
        <taxon>Eukaryota</taxon>
        <taxon>Viridiplantae</taxon>
        <taxon>Streptophyta</taxon>
        <taxon>Embryophyta</taxon>
        <taxon>Bryophyta</taxon>
        <taxon>Sphagnophytina</taxon>
        <taxon>Sphagnopsida</taxon>
        <taxon>Sphagnales</taxon>
        <taxon>Sphagnaceae</taxon>
        <taxon>Sphagnum</taxon>
    </lineage>
</organism>
<accession>A0ABP0VGZ4</accession>
<keyword evidence="2" id="KW-1185">Reference proteome</keyword>
<comment type="caution">
    <text evidence="1">The sequence shown here is derived from an EMBL/GenBank/DDBJ whole genome shotgun (WGS) entry which is preliminary data.</text>
</comment>
<dbReference type="EMBL" id="CAXAQS010000931">
    <property type="protein sequence ID" value="CAK9253714.1"/>
    <property type="molecule type" value="Genomic_DNA"/>
</dbReference>
<dbReference type="Gene3D" id="2.60.120.330">
    <property type="entry name" value="B-lactam Antibiotic, Isopenicillin N Synthase, Chain"/>
    <property type="match status" value="1"/>
</dbReference>
<dbReference type="PANTHER" id="PTHR48253">
    <property type="match status" value="1"/>
</dbReference>
<dbReference type="Proteomes" id="UP001497444">
    <property type="component" value="Unassembled WGS sequence"/>
</dbReference>
<evidence type="ECO:0008006" key="3">
    <source>
        <dbReference type="Google" id="ProtNLM"/>
    </source>
</evidence>
<dbReference type="SUPFAM" id="SSF51197">
    <property type="entry name" value="Clavaminate synthase-like"/>
    <property type="match status" value="2"/>
</dbReference>
<dbReference type="InterPro" id="IPR027443">
    <property type="entry name" value="IPNS-like_sf"/>
</dbReference>
<reference evidence="1" key="1">
    <citation type="submission" date="2024-02" db="EMBL/GenBank/DDBJ databases">
        <authorList>
            <consortium name="ELIXIR-Norway"/>
            <consortium name="Elixir Norway"/>
        </authorList>
    </citation>
    <scope>NUCLEOTIDE SEQUENCE</scope>
</reference>
<evidence type="ECO:0000313" key="1">
    <source>
        <dbReference type="EMBL" id="CAK9253714.1"/>
    </source>
</evidence>
<sequence length="498" mass="54745">MVGVVEDLGMDVVLDYSNLLEAAAGIATAGAVVAAVNDDHNHLVAAIMEVLGPRGRGFVAVRGVPQFRELRDKLLPLAKEIALMPEAQLHSFLREHGLGADVSLKHPDRPVSSFAAKLKFKDGFDLQTYKGKSCYCDNVRNTDDHCSELKLQSTMHDSDANSLKDVGSLFARLGVCMVEVGLLVARLCDYGTFWSLSNQTTKHTVGVRLEQAIQESGTAKGRLIHYHSIQEKALLTLSSKAKKNRNSKKKPSNVKKLGEIVDGCNKEQELLSILWQQWHCDYGILTVLTAPLFLKSMPSWHQVSMHSHSSSNCALNPIDISDFPPLTLMDAEPRVQETFKSVSQSNCSQEEDGQICVTSAVCTKLQEKKGSCPEVNSLLLDIPCAYCLVVQVGEAAQILSNGKLVARAHCVARPTMAADVSRETMAVFLQPAWERPLMLPMWGAETALQAGGLSTDLETMIPPLTSRWRQGSTFAEFSQETTRQYYGVEGLQSRREQT</sequence>
<evidence type="ECO:0000313" key="2">
    <source>
        <dbReference type="Proteomes" id="UP001497444"/>
    </source>
</evidence>
<protein>
    <recommendedName>
        <fullName evidence="3">Isopenicillin N synthase-like Fe(2+) 2OG dioxygenase domain-containing protein</fullName>
    </recommendedName>
</protein>
<dbReference type="PANTHER" id="PTHR48253:SF2">
    <property type="entry name" value="ISOPENICILLIN N SYNTHASE-LIKE FE(2+) 2OG DIOXYGENASE DOMAIN-CONTAINING PROTEIN"/>
    <property type="match status" value="1"/>
</dbReference>
<name>A0ABP0VGZ4_9BRYO</name>
<proteinExistence type="predicted"/>